<dbReference type="STRING" id="9986.ENSOCUP00000012454"/>
<proteinExistence type="predicted"/>
<keyword evidence="1" id="KW-0862">Zinc</keyword>
<dbReference type="Proteomes" id="UP000001811">
    <property type="component" value="Unplaced"/>
</dbReference>
<dbReference type="InterPro" id="IPR031885">
    <property type="entry name" value="DUF4764"/>
</dbReference>
<dbReference type="FunCoup" id="G1T7H8">
    <property type="interactions" value="41"/>
</dbReference>
<feature type="compositionally biased region" description="Low complexity" evidence="2">
    <location>
        <begin position="305"/>
        <end position="317"/>
    </location>
</feature>
<dbReference type="Ensembl" id="ENSOCUT00000014482.3">
    <property type="protein sequence ID" value="ENSOCUP00000012454.3"/>
    <property type="gene ID" value="ENSOCUG00000014486.3"/>
</dbReference>
<feature type="region of interest" description="Disordered" evidence="2">
    <location>
        <begin position="33"/>
        <end position="54"/>
    </location>
</feature>
<organism evidence="4 5">
    <name type="scientific">Oryctolagus cuniculus</name>
    <name type="common">Rabbit</name>
    <dbReference type="NCBI Taxonomy" id="9986"/>
    <lineage>
        <taxon>Eukaryota</taxon>
        <taxon>Metazoa</taxon>
        <taxon>Chordata</taxon>
        <taxon>Craniata</taxon>
        <taxon>Vertebrata</taxon>
        <taxon>Euteleostomi</taxon>
        <taxon>Mammalia</taxon>
        <taxon>Eutheria</taxon>
        <taxon>Euarchontoglires</taxon>
        <taxon>Glires</taxon>
        <taxon>Lagomorpha</taxon>
        <taxon>Leporidae</taxon>
        <taxon>Oryctolagus</taxon>
    </lineage>
</organism>
<feature type="region of interest" description="Disordered" evidence="2">
    <location>
        <begin position="450"/>
        <end position="536"/>
    </location>
</feature>
<feature type="compositionally biased region" description="Polar residues" evidence="2">
    <location>
        <begin position="518"/>
        <end position="530"/>
    </location>
</feature>
<feature type="compositionally biased region" description="Basic residues" evidence="2">
    <location>
        <begin position="117"/>
        <end position="132"/>
    </location>
</feature>
<evidence type="ECO:0000259" key="3">
    <source>
        <dbReference type="PROSITE" id="PS50157"/>
    </source>
</evidence>
<feature type="compositionally biased region" description="Basic and acidic residues" evidence="2">
    <location>
        <begin position="451"/>
        <end position="466"/>
    </location>
</feature>
<dbReference type="PANTHER" id="PTHR16116">
    <property type="entry name" value="ZINC FINGER PROTEIN 839"/>
    <property type="match status" value="1"/>
</dbReference>
<dbReference type="Pfam" id="PF15961">
    <property type="entry name" value="DUF4764"/>
    <property type="match status" value="1"/>
</dbReference>
<sequence length="803" mass="84203">MFKQLEAICVRVTSGGDRDQERPVTVLATIRPQAARQDQLPGRNPCLVGPRATSPQLLRGQPLLKARPQPPAPQLLVQRPVPAKRAPGPPAVTSASASSAHSFISNSPTEHTEKLKKSLKVKTRSGRISRPPKYKAKDYKFIKTEDLADGHVSDSDDYSELSVEEDDDRREKQALFDLASCSLRPKTFQCQSCEKSYIGKGGLARHFKLNPGHCLGRLPETAHGSLIQGCVAAGPVSLTSPELATPTEEGPLSCCARGAESAHHGLQNGQSTEAEEVLVTEPESKSPAALLGSQTHLGCAGSGDPETPAEPSAAEAGAAVLPQSRAGGQRASRGRAELQQLLQQCDPEDLVELALPQLARAVTLYEFLLMKVEKGHLAKPFFPAVYKEFEELHKMVKTLCQDYLSGSSPGPQEPLEVNNDAVAESLGITEEFMRKRDMCTDCLAAQCPGPEGRERLEEASGQKRGSEATQDLQASVKRTRTETLPEDTAESPAAEGTGQAKPRPLCDPAAGLACPANENASPRSESSQAVTGCDGGRSLVHEGRQLKAFADSEARSGCVGPAPCCSDRGGAPPCIQLGEPARLARLQQAPLPDRKALGHSSDQDTGDSPRGPAACSTLSAGGGVQPLLLGASGSRGRRDAHLPGQQARPSPDLLTAAAAPPLEKAVPAGVGPVDCACSTVSQPGPQPGKDGSLSTRGGVESHTGNLNQFPCGTEVHGSQRELEGMVAVGEAVAFEIPSGCHEQILIQTPDGLILSHPGTIVSQQDVVIVTEAAGTALQMAAAEGVPLATVEPLLTEEASDEEA</sequence>
<keyword evidence="1" id="KW-0479">Metal-binding</keyword>
<evidence type="ECO:0000313" key="4">
    <source>
        <dbReference type="Ensembl" id="ENSOCUP00000012454.3"/>
    </source>
</evidence>
<feature type="region of interest" description="Disordered" evidence="2">
    <location>
        <begin position="81"/>
        <end position="132"/>
    </location>
</feature>
<evidence type="ECO:0000256" key="2">
    <source>
        <dbReference type="SAM" id="MobiDB-lite"/>
    </source>
</evidence>
<name>G1T7H8_RABIT</name>
<reference evidence="4" key="2">
    <citation type="submission" date="2025-08" db="UniProtKB">
        <authorList>
            <consortium name="Ensembl"/>
        </authorList>
    </citation>
    <scope>IDENTIFICATION</scope>
    <source>
        <strain evidence="4">Thorbecke</strain>
    </source>
</reference>
<dbReference type="PROSITE" id="PS50157">
    <property type="entry name" value="ZINC_FINGER_C2H2_2"/>
    <property type="match status" value="1"/>
</dbReference>
<dbReference type="AlphaFoldDB" id="G1T7H8"/>
<dbReference type="HOGENOM" id="CLU_012723_0_0_1"/>
<evidence type="ECO:0000313" key="5">
    <source>
        <dbReference type="Proteomes" id="UP000001811"/>
    </source>
</evidence>
<protein>
    <submittedName>
        <fullName evidence="4">Zinc finger protein 839</fullName>
    </submittedName>
</protein>
<dbReference type="InParanoid" id="G1T7H8"/>
<dbReference type="eggNOG" id="ENOG502RIPD">
    <property type="taxonomic scope" value="Eukaryota"/>
</dbReference>
<keyword evidence="5" id="KW-1185">Reference proteome</keyword>
<keyword evidence="1" id="KW-0863">Zinc-finger</keyword>
<feature type="region of interest" description="Disordered" evidence="2">
    <location>
        <begin position="294"/>
        <end position="317"/>
    </location>
</feature>
<dbReference type="PANTHER" id="PTHR16116:SF5">
    <property type="entry name" value="ZINC FINGER PROTEIN 839"/>
    <property type="match status" value="1"/>
</dbReference>
<dbReference type="PaxDb" id="9986-ENSOCUP00000012454"/>
<feature type="compositionally biased region" description="Acidic residues" evidence="2">
    <location>
        <begin position="155"/>
        <end position="168"/>
    </location>
</feature>
<accession>G1T7H8</accession>
<reference evidence="4" key="3">
    <citation type="submission" date="2025-09" db="UniProtKB">
        <authorList>
            <consortium name="Ensembl"/>
        </authorList>
    </citation>
    <scope>IDENTIFICATION</scope>
    <source>
        <strain evidence="4">Thorbecke</strain>
    </source>
</reference>
<dbReference type="GeneTree" id="ENSGT00390000002751"/>
<dbReference type="InterPro" id="IPR013087">
    <property type="entry name" value="Znf_C2H2_type"/>
</dbReference>
<feature type="region of interest" description="Disordered" evidence="2">
    <location>
        <begin position="594"/>
        <end position="652"/>
    </location>
</feature>
<feature type="compositionally biased region" description="Low complexity" evidence="2">
    <location>
        <begin position="91"/>
        <end position="108"/>
    </location>
</feature>
<dbReference type="InterPro" id="IPR039946">
    <property type="entry name" value="ZN839"/>
</dbReference>
<feature type="region of interest" description="Disordered" evidence="2">
    <location>
        <begin position="150"/>
        <end position="169"/>
    </location>
</feature>
<evidence type="ECO:0000256" key="1">
    <source>
        <dbReference type="PROSITE-ProRule" id="PRU00042"/>
    </source>
</evidence>
<dbReference type="GO" id="GO:0008270">
    <property type="term" value="F:zinc ion binding"/>
    <property type="evidence" value="ECO:0007669"/>
    <property type="project" value="UniProtKB-KW"/>
</dbReference>
<dbReference type="Bgee" id="ENSOCUG00000014486">
    <property type="expression patterns" value="Expressed in testis and 17 other cell types or tissues"/>
</dbReference>
<feature type="region of interest" description="Disordered" evidence="2">
    <location>
        <begin position="679"/>
        <end position="706"/>
    </location>
</feature>
<reference evidence="4 5" key="1">
    <citation type="journal article" date="2011" name="Nature">
        <title>A high-resolution map of human evolutionary constraint using 29 mammals.</title>
        <authorList>
            <person name="Lindblad-Toh K."/>
            <person name="Garber M."/>
            <person name="Zuk O."/>
            <person name="Lin M.F."/>
            <person name="Parker B.J."/>
            <person name="Washietl S."/>
            <person name="Kheradpour P."/>
            <person name="Ernst J."/>
            <person name="Jordan G."/>
            <person name="Mauceli E."/>
            <person name="Ward L.D."/>
            <person name="Lowe C.B."/>
            <person name="Holloway A.K."/>
            <person name="Clamp M."/>
            <person name="Gnerre S."/>
            <person name="Alfoldi J."/>
            <person name="Beal K."/>
            <person name="Chang J."/>
            <person name="Clawson H."/>
            <person name="Cuff J."/>
            <person name="Di Palma F."/>
            <person name="Fitzgerald S."/>
            <person name="Flicek P."/>
            <person name="Guttman M."/>
            <person name="Hubisz M.J."/>
            <person name="Jaffe D.B."/>
            <person name="Jungreis I."/>
            <person name="Kent W.J."/>
            <person name="Kostka D."/>
            <person name="Lara M."/>
            <person name="Martins A.L."/>
            <person name="Massingham T."/>
            <person name="Moltke I."/>
            <person name="Raney B.J."/>
            <person name="Rasmussen M.D."/>
            <person name="Robinson J."/>
            <person name="Stark A."/>
            <person name="Vilella A.J."/>
            <person name="Wen J."/>
            <person name="Xie X."/>
            <person name="Zody M.C."/>
            <person name="Baldwin J."/>
            <person name="Bloom T."/>
            <person name="Chin C.W."/>
            <person name="Heiman D."/>
            <person name="Nicol R."/>
            <person name="Nusbaum C."/>
            <person name="Young S."/>
            <person name="Wilkinson J."/>
            <person name="Worley K.C."/>
            <person name="Kovar C.L."/>
            <person name="Muzny D.M."/>
            <person name="Gibbs R.A."/>
            <person name="Cree A."/>
            <person name="Dihn H.H."/>
            <person name="Fowler G."/>
            <person name="Jhangiani S."/>
            <person name="Joshi V."/>
            <person name="Lee S."/>
            <person name="Lewis L.R."/>
            <person name="Nazareth L.V."/>
            <person name="Okwuonu G."/>
            <person name="Santibanez J."/>
            <person name="Warren W.C."/>
            <person name="Mardis E.R."/>
            <person name="Weinstock G.M."/>
            <person name="Wilson R.K."/>
            <person name="Delehaunty K."/>
            <person name="Dooling D."/>
            <person name="Fronik C."/>
            <person name="Fulton L."/>
            <person name="Fulton B."/>
            <person name="Graves T."/>
            <person name="Minx P."/>
            <person name="Sodergren E."/>
            <person name="Birney E."/>
            <person name="Margulies E.H."/>
            <person name="Herrero J."/>
            <person name="Green E.D."/>
            <person name="Haussler D."/>
            <person name="Siepel A."/>
            <person name="Goldman N."/>
            <person name="Pollard K.S."/>
            <person name="Pedersen J.S."/>
            <person name="Lander E.S."/>
            <person name="Kellis M."/>
        </authorList>
    </citation>
    <scope>NUCLEOTIDE SEQUENCE [LARGE SCALE GENOMIC DNA]</scope>
    <source>
        <strain evidence="5">Thorbecke</strain>
    </source>
</reference>
<feature type="domain" description="C2H2-type" evidence="3">
    <location>
        <begin position="188"/>
        <end position="213"/>
    </location>
</feature>